<dbReference type="GO" id="GO:0008270">
    <property type="term" value="F:zinc ion binding"/>
    <property type="evidence" value="ECO:0007669"/>
    <property type="project" value="InterPro"/>
</dbReference>
<dbReference type="CDD" id="cd00808">
    <property type="entry name" value="GluRS_core"/>
    <property type="match status" value="1"/>
</dbReference>
<dbReference type="Gramene" id="GBG78006">
    <property type="protein sequence ID" value="GBG78006"/>
    <property type="gene ID" value="CBR_g25940"/>
</dbReference>
<dbReference type="GO" id="GO:0048608">
    <property type="term" value="P:reproductive structure development"/>
    <property type="evidence" value="ECO:0007669"/>
    <property type="project" value="UniProtKB-ARBA"/>
</dbReference>
<dbReference type="Proteomes" id="UP000265515">
    <property type="component" value="Unassembled WGS sequence"/>
</dbReference>
<dbReference type="FunFam" id="3.40.50.620:FF:000045">
    <property type="entry name" value="Glutamate--tRNA ligase, mitochondrial"/>
    <property type="match status" value="1"/>
</dbReference>
<dbReference type="InterPro" id="IPR008925">
    <property type="entry name" value="aa_tRNA-synth_I_cd-bd_sf"/>
</dbReference>
<feature type="domain" description="Aminoacyl-tRNA synthetase class I anticodon-binding" evidence="12">
    <location>
        <begin position="509"/>
        <end position="635"/>
    </location>
</feature>
<dbReference type="PROSITE" id="PS00178">
    <property type="entry name" value="AA_TRNA_LIGASE_I"/>
    <property type="match status" value="1"/>
</dbReference>
<evidence type="ECO:0000256" key="1">
    <source>
        <dbReference type="ARBA" id="ARBA00004173"/>
    </source>
</evidence>
<evidence type="ECO:0000256" key="5">
    <source>
        <dbReference type="ARBA" id="ARBA00022741"/>
    </source>
</evidence>
<dbReference type="InterPro" id="IPR049940">
    <property type="entry name" value="GluQ/Sye"/>
</dbReference>
<organism evidence="13 14">
    <name type="scientific">Chara braunii</name>
    <name type="common">Braun's stonewort</name>
    <dbReference type="NCBI Taxonomy" id="69332"/>
    <lineage>
        <taxon>Eukaryota</taxon>
        <taxon>Viridiplantae</taxon>
        <taxon>Streptophyta</taxon>
        <taxon>Charophyceae</taxon>
        <taxon>Charales</taxon>
        <taxon>Characeae</taxon>
        <taxon>Chara</taxon>
    </lineage>
</organism>
<sequence>MTGRLTLLHVARSCPSRLSRCCHVAPRTNVEAGKDTGTHVRQVSRPRLGPIAGIGAAGEGALQRSGSGGLGVRFACPVASRTSCILTEREEAGFVWPGPIGRRALPDRLQQQRSWLSTSNKRSARWLGDRLAERCYVVAIHAAAATTAEDTYSSSSSSAEAGAVRVRFAPSPTGNLHVGGARTALFNWLFARNQKGKFIIRVEDTDLERSTRASEEAMIRDLKWLGLDWDEGPDCGGGYGPYRQSERTDIYREFAERLVASGHAYYCFCTDEELEAMRKEAEAKKLPPVYSGRWATATQEEVEAELAKGSPYTYRFRVPKHSRVAINDLIREEVSWSTDTLGDFIILRSNKQPVYNFCVAVDDASMKISHVIRAEEHLPNTLRQVLIYEALGFKPPQFGHVSLILAPDRSKLSKRHGATSVGEFREKGFLAEAMLNYLALLGWNDGTVDEIFTVEELVEKFSIDRVTKSAAIFDATKLGWMNGQHLRSCATNELRRMLGERWVQAGILTRSDGPFVDDAVELIKEGITLVSDCEANLLDLLAYPLHQTIASEEAAAILADGFPEVVAAILSAFDDGDLANAIAGGESTWKTWVKGVGKKLSRKGKRLFMPIRLALTGSMQGPDVGQILAMLQKAEGTGAVANEGGILVPLADRVAMLKSINWGALVQQQQQAPSAVPAS</sequence>
<dbReference type="GO" id="GO:0004818">
    <property type="term" value="F:glutamate-tRNA ligase activity"/>
    <property type="evidence" value="ECO:0007669"/>
    <property type="project" value="UniProtKB-EC"/>
</dbReference>
<dbReference type="PRINTS" id="PR00987">
    <property type="entry name" value="TRNASYNTHGLU"/>
</dbReference>
<evidence type="ECO:0000256" key="2">
    <source>
        <dbReference type="ARBA" id="ARBA00007894"/>
    </source>
</evidence>
<keyword evidence="7 10" id="KW-0648">Protein biosynthesis</keyword>
<keyword evidence="8 10" id="KW-0030">Aminoacyl-tRNA synthetase</keyword>
<evidence type="ECO:0000313" key="14">
    <source>
        <dbReference type="Proteomes" id="UP000265515"/>
    </source>
</evidence>
<dbReference type="InterPro" id="IPR000924">
    <property type="entry name" value="Glu/Gln-tRNA-synth"/>
</dbReference>
<comment type="similarity">
    <text evidence="2">Belongs to the class-I aminoacyl-tRNA synthetase family. Glutamate--tRNA ligase type 1 subfamily.</text>
</comment>
<dbReference type="HAMAP" id="MF_00022">
    <property type="entry name" value="Glu_tRNA_synth_type1"/>
    <property type="match status" value="1"/>
</dbReference>
<name>A0A388L6T3_CHABU</name>
<dbReference type="InterPro" id="IPR001412">
    <property type="entry name" value="aa-tRNA-synth_I_CS"/>
</dbReference>
<dbReference type="GO" id="GO:0005524">
    <property type="term" value="F:ATP binding"/>
    <property type="evidence" value="ECO:0007669"/>
    <property type="project" value="UniProtKB-KW"/>
</dbReference>
<dbReference type="GO" id="GO:0009791">
    <property type="term" value="P:post-embryonic development"/>
    <property type="evidence" value="ECO:0007669"/>
    <property type="project" value="UniProtKB-ARBA"/>
</dbReference>
<dbReference type="SUPFAM" id="SSF48163">
    <property type="entry name" value="An anticodon-binding domain of class I aminoacyl-tRNA synthetases"/>
    <property type="match status" value="1"/>
</dbReference>
<dbReference type="SUPFAM" id="SSF52374">
    <property type="entry name" value="Nucleotidylyl transferase"/>
    <property type="match status" value="1"/>
</dbReference>
<gene>
    <name evidence="13" type="ORF">CBR_g25940</name>
</gene>
<dbReference type="InterPro" id="IPR004527">
    <property type="entry name" value="Glu-tRNA-ligase_bac/mito"/>
</dbReference>
<dbReference type="OMA" id="PHWRFKL"/>
<dbReference type="InterPro" id="IPR033910">
    <property type="entry name" value="GluRS_core"/>
</dbReference>
<comment type="subcellular location">
    <subcellularLocation>
        <location evidence="1">Mitochondrion</location>
    </subcellularLocation>
</comment>
<reference evidence="13 14" key="1">
    <citation type="journal article" date="2018" name="Cell">
        <title>The Chara Genome: Secondary Complexity and Implications for Plant Terrestrialization.</title>
        <authorList>
            <person name="Nishiyama T."/>
            <person name="Sakayama H."/>
            <person name="Vries J.D."/>
            <person name="Buschmann H."/>
            <person name="Saint-Marcoux D."/>
            <person name="Ullrich K.K."/>
            <person name="Haas F.B."/>
            <person name="Vanderstraeten L."/>
            <person name="Becker D."/>
            <person name="Lang D."/>
            <person name="Vosolsobe S."/>
            <person name="Rombauts S."/>
            <person name="Wilhelmsson P.K.I."/>
            <person name="Janitza P."/>
            <person name="Kern R."/>
            <person name="Heyl A."/>
            <person name="Rumpler F."/>
            <person name="Villalobos L.I.A.C."/>
            <person name="Clay J.M."/>
            <person name="Skokan R."/>
            <person name="Toyoda A."/>
            <person name="Suzuki Y."/>
            <person name="Kagoshima H."/>
            <person name="Schijlen E."/>
            <person name="Tajeshwar N."/>
            <person name="Catarino B."/>
            <person name="Hetherington A.J."/>
            <person name="Saltykova A."/>
            <person name="Bonnot C."/>
            <person name="Breuninger H."/>
            <person name="Symeonidi A."/>
            <person name="Radhakrishnan G.V."/>
            <person name="Van Nieuwerburgh F."/>
            <person name="Deforce D."/>
            <person name="Chang C."/>
            <person name="Karol K.G."/>
            <person name="Hedrich R."/>
            <person name="Ulvskov P."/>
            <person name="Glockner G."/>
            <person name="Delwiche C.F."/>
            <person name="Petrasek J."/>
            <person name="Van de Peer Y."/>
            <person name="Friml J."/>
            <person name="Beilby M."/>
            <person name="Dolan L."/>
            <person name="Kohara Y."/>
            <person name="Sugano S."/>
            <person name="Fujiyama A."/>
            <person name="Delaux P.-M."/>
            <person name="Quint M."/>
            <person name="TheiBen G."/>
            <person name="Hagemann M."/>
            <person name="Harholt J."/>
            <person name="Dunand C."/>
            <person name="Zachgo S."/>
            <person name="Langdale J."/>
            <person name="Maumus F."/>
            <person name="Straeten D.V.D."/>
            <person name="Gould S.B."/>
            <person name="Rensing S.A."/>
        </authorList>
    </citation>
    <scope>NUCLEOTIDE SEQUENCE [LARGE SCALE GENOMIC DNA]</scope>
    <source>
        <strain evidence="13 14">S276</strain>
    </source>
</reference>
<evidence type="ECO:0000313" key="13">
    <source>
        <dbReference type="EMBL" id="GBG78006.1"/>
    </source>
</evidence>
<keyword evidence="4 10" id="KW-0436">Ligase</keyword>
<dbReference type="Gene3D" id="3.40.50.620">
    <property type="entry name" value="HUPs"/>
    <property type="match status" value="1"/>
</dbReference>
<evidence type="ECO:0000256" key="3">
    <source>
        <dbReference type="ARBA" id="ARBA00012835"/>
    </source>
</evidence>
<proteinExistence type="inferred from homology"/>
<dbReference type="Pfam" id="PF00749">
    <property type="entry name" value="tRNA-synt_1c"/>
    <property type="match status" value="1"/>
</dbReference>
<evidence type="ECO:0000256" key="8">
    <source>
        <dbReference type="ARBA" id="ARBA00023146"/>
    </source>
</evidence>
<dbReference type="STRING" id="69332.A0A388L6T3"/>
<dbReference type="GO" id="GO:0005739">
    <property type="term" value="C:mitochondrion"/>
    <property type="evidence" value="ECO:0007669"/>
    <property type="project" value="UniProtKB-SubCell"/>
</dbReference>
<dbReference type="PANTHER" id="PTHR43311:SF2">
    <property type="entry name" value="GLUTAMATE--TRNA LIGASE, MITOCHONDRIAL-RELATED"/>
    <property type="match status" value="1"/>
</dbReference>
<accession>A0A388L6T3</accession>
<dbReference type="Pfam" id="PF19269">
    <property type="entry name" value="Anticodon_2"/>
    <property type="match status" value="1"/>
</dbReference>
<keyword evidence="6 10" id="KW-0067">ATP-binding</keyword>
<dbReference type="NCBIfam" id="TIGR00464">
    <property type="entry name" value="gltX_bact"/>
    <property type="match status" value="1"/>
</dbReference>
<dbReference type="GO" id="GO:0006424">
    <property type="term" value="P:glutamyl-tRNA aminoacylation"/>
    <property type="evidence" value="ECO:0007669"/>
    <property type="project" value="InterPro"/>
</dbReference>
<dbReference type="PANTHER" id="PTHR43311">
    <property type="entry name" value="GLUTAMATE--TRNA LIGASE"/>
    <property type="match status" value="1"/>
</dbReference>
<dbReference type="InterPro" id="IPR045462">
    <property type="entry name" value="aa-tRNA-synth_I_cd-bd"/>
</dbReference>
<comment type="caution">
    <text evidence="13">The sequence shown here is derived from an EMBL/GenBank/DDBJ whole genome shotgun (WGS) entry which is preliminary data.</text>
</comment>
<keyword evidence="14" id="KW-1185">Reference proteome</keyword>
<evidence type="ECO:0000259" key="11">
    <source>
        <dbReference type="Pfam" id="PF00749"/>
    </source>
</evidence>
<evidence type="ECO:0000256" key="4">
    <source>
        <dbReference type="ARBA" id="ARBA00022598"/>
    </source>
</evidence>
<feature type="domain" description="Glutamyl/glutaminyl-tRNA synthetase class Ib catalytic" evidence="11">
    <location>
        <begin position="164"/>
        <end position="480"/>
    </location>
</feature>
<protein>
    <recommendedName>
        <fullName evidence="3">glutamate--tRNA ligase</fullName>
        <ecNumber evidence="3">6.1.1.17</ecNumber>
    </recommendedName>
    <alternativeName>
        <fullName evidence="9">Glutamyl-tRNA synthetase</fullName>
    </alternativeName>
</protein>
<dbReference type="InterPro" id="IPR020058">
    <property type="entry name" value="Glu/Gln-tRNA-synth_Ib_cat-dom"/>
</dbReference>
<evidence type="ECO:0000256" key="9">
    <source>
        <dbReference type="ARBA" id="ARBA00030865"/>
    </source>
</evidence>
<dbReference type="AlphaFoldDB" id="A0A388L6T3"/>
<evidence type="ECO:0000256" key="6">
    <source>
        <dbReference type="ARBA" id="ARBA00022840"/>
    </source>
</evidence>
<dbReference type="GO" id="GO:0000049">
    <property type="term" value="F:tRNA binding"/>
    <property type="evidence" value="ECO:0007669"/>
    <property type="project" value="InterPro"/>
</dbReference>
<dbReference type="GO" id="GO:0009507">
    <property type="term" value="C:chloroplast"/>
    <property type="evidence" value="ECO:0007669"/>
    <property type="project" value="EnsemblPlants"/>
</dbReference>
<keyword evidence="5 10" id="KW-0547">Nucleotide-binding</keyword>
<dbReference type="OrthoDB" id="428822at2759"/>
<dbReference type="EC" id="6.1.1.17" evidence="3"/>
<evidence type="ECO:0000256" key="7">
    <source>
        <dbReference type="ARBA" id="ARBA00022917"/>
    </source>
</evidence>
<dbReference type="EMBL" id="BFEA01000284">
    <property type="protein sequence ID" value="GBG78006.1"/>
    <property type="molecule type" value="Genomic_DNA"/>
</dbReference>
<evidence type="ECO:0000256" key="10">
    <source>
        <dbReference type="RuleBase" id="RU363037"/>
    </source>
</evidence>
<dbReference type="InterPro" id="IPR014729">
    <property type="entry name" value="Rossmann-like_a/b/a_fold"/>
</dbReference>
<dbReference type="InterPro" id="IPR020751">
    <property type="entry name" value="aa-tRNA-synth_I_codon-bd_sub2"/>
</dbReference>
<evidence type="ECO:0000259" key="12">
    <source>
        <dbReference type="Pfam" id="PF19269"/>
    </source>
</evidence>
<dbReference type="Gene3D" id="1.10.10.350">
    <property type="match status" value="1"/>
</dbReference>